<sequence>MEDVSKKEDLRFRKRTTLLRHIPHRIHTVLTVLNGAGKVIQIRIVTCLCTRFSVTFMLLFWHPMLLSNASLNKALPI</sequence>
<keyword evidence="3" id="KW-1185">Reference proteome</keyword>
<comment type="caution">
    <text evidence="2">The sequence shown here is derived from an EMBL/GenBank/DDBJ whole genome shotgun (WGS) entry which is preliminary data.</text>
</comment>
<name>A0A366I9I7_9GAMM</name>
<gene>
    <name evidence="2" type="ORF">DES54_1063</name>
</gene>
<dbReference type="Proteomes" id="UP000253046">
    <property type="component" value="Unassembled WGS sequence"/>
</dbReference>
<evidence type="ECO:0000313" key="3">
    <source>
        <dbReference type="Proteomes" id="UP000253046"/>
    </source>
</evidence>
<accession>A0A366I9I7</accession>
<dbReference type="EMBL" id="QNRY01000006">
    <property type="protein sequence ID" value="RBP64780.1"/>
    <property type="molecule type" value="Genomic_DNA"/>
</dbReference>
<protein>
    <submittedName>
        <fullName evidence="2">Uncharacterized protein</fullName>
    </submittedName>
</protein>
<feature type="transmembrane region" description="Helical" evidence="1">
    <location>
        <begin position="40"/>
        <end position="61"/>
    </location>
</feature>
<organism evidence="2 3">
    <name type="scientific">Brenneria salicis ATCC 15712 = DSM 30166</name>
    <dbReference type="NCBI Taxonomy" id="714314"/>
    <lineage>
        <taxon>Bacteria</taxon>
        <taxon>Pseudomonadati</taxon>
        <taxon>Pseudomonadota</taxon>
        <taxon>Gammaproteobacteria</taxon>
        <taxon>Enterobacterales</taxon>
        <taxon>Pectobacteriaceae</taxon>
        <taxon>Brenneria</taxon>
    </lineage>
</organism>
<keyword evidence="1" id="KW-1133">Transmembrane helix</keyword>
<proteinExistence type="predicted"/>
<evidence type="ECO:0000313" key="2">
    <source>
        <dbReference type="EMBL" id="RBP64780.1"/>
    </source>
</evidence>
<dbReference type="AlphaFoldDB" id="A0A366I9I7"/>
<keyword evidence="1" id="KW-0812">Transmembrane</keyword>
<reference evidence="2 3" key="1">
    <citation type="submission" date="2018-06" db="EMBL/GenBank/DDBJ databases">
        <title>Genomic Encyclopedia of Type Strains, Phase IV (KMG-IV): sequencing the most valuable type-strain genomes for metagenomic binning, comparative biology and taxonomic classification.</title>
        <authorList>
            <person name="Goeker M."/>
        </authorList>
    </citation>
    <scope>NUCLEOTIDE SEQUENCE [LARGE SCALE GENOMIC DNA]</scope>
    <source>
        <strain evidence="2 3">DSM 30166</strain>
    </source>
</reference>
<keyword evidence="1" id="KW-0472">Membrane</keyword>
<evidence type="ECO:0000256" key="1">
    <source>
        <dbReference type="SAM" id="Phobius"/>
    </source>
</evidence>